<gene>
    <name evidence="3" type="ORF">CRE_08695</name>
</gene>
<dbReference type="PANTHER" id="PTHR33395:SF22">
    <property type="entry name" value="REVERSE TRANSCRIPTASE DOMAIN-CONTAINING PROTEIN"/>
    <property type="match status" value="1"/>
</dbReference>
<dbReference type="PRINTS" id="PR01345">
    <property type="entry name" value="CERVTRCPTASE"/>
</dbReference>
<dbReference type="GO" id="GO:0061343">
    <property type="term" value="P:cell adhesion involved in heart morphogenesis"/>
    <property type="evidence" value="ECO:0007669"/>
    <property type="project" value="TreeGrafter"/>
</dbReference>
<dbReference type="CDD" id="cd01650">
    <property type="entry name" value="RT_nLTR_like"/>
    <property type="match status" value="1"/>
</dbReference>
<dbReference type="AlphaFoldDB" id="E3LJE4"/>
<keyword evidence="4" id="KW-1185">Reference proteome</keyword>
<proteinExistence type="predicted"/>
<dbReference type="GO" id="GO:0031012">
    <property type="term" value="C:extracellular matrix"/>
    <property type="evidence" value="ECO:0007669"/>
    <property type="project" value="TreeGrafter"/>
</dbReference>
<sequence length="1210" mass="136967">METFSEKVSDRKRSSHESPGLASKRTKSCSEPLMAVDESIISCSIIDVNNIAYPVKSSRILINNPVELYSEDIYSIIMNLSNTVKQLETRVETLVSHNDLLSKKVGFLDLNTSNFQPTPVNVKSSVTYSQIVSKTKANSGKSIKHKSLPRDKPINVTLPPNEVFKQDRRASFIIKNAELLGNPENDLDGINKLSIACGVPEVSSVFRIIPKSGPPILKVLTKSPADATKILSKFSIQCSPSKSIQNGPCSVPPMLERSDKFEQRAKVLSIYSSQSEGGKNKLSTRPVTLGMGNSRAFLKCGEIRIGYANCNSISNKLNTLNFLCYFHNFDVFCMSETKLDGTFTDGLLSLDQQYSVIRKDRNKHGGGVAILISKHLKCVPITIPDKYMSAEVCAVNIFTNGTTTRVITAYHPNHQRNKSILLEVLEYLLGANKHTVLVGDFNMPCIDWRILNASDKPCTEFINFVVRNGLSQHVKTPTRFGPDNILDLCLCNTDIIQEVSVLEPFSDHCLIQIKLSCTKNSRKIVKETLHYKKGDYNTINCILSRINWPRLFSKLTINEMYSFFTSYLKELLSNFVPTIRIDDSKKFYPPSIKKLQKEKLKIWRKEGNSPRFKSISASIKVQILVDHKKKFEDKLVSGNQKNFFKLINSKLKDSNYVGPIKDGNATLCDEYDKVECFSSTFSDVFVLDDGTVPSFAPRTDNFIEEVSYEPYMVEAVLSKLQPKCNTSPDGIPSIVLKELCTSIALPLSLIFNRSLQAGTLPDIWKTAMVIPVFKKGARSNPGNYRPISLTCSTCKVLEKLVRRSILEHLSINKLLSNAQYGFRSRMNTELQLLNYVGLLISNLEQKKPVNAVYIDFRKVFDTVAIPKLKVKLKAYGIQGKLLNWINSFLSGRSQKVLLNGLLSNYTSVDSGVPQGSVLGPILFILYINDIGDKLESNPLLYADDLKLISPDAVTIQNDMKMLSEWCNTWQMNVAPKKCELITFFKSRKKNVKSNPLLNISLNGLRLPKCEIIRDLGVIFSSDLSFDSHINSVIVESILFEVILKCYKVFIRPIIEYGSTIYSPTLKCLIKKLESVQKSFIYRCSKKFNFEYISYFKTLETYELESLEYRRLLNDLVYLYKIIVSKEFYSPNLLFTLFPNLKSLRRHPFHIRSLLSNNSKFGAQYLPNRLLSCWNSLPVNVFPVKTSSRCFRNNVKLLDFSNYLTLNMSTY</sequence>
<dbReference type="SUPFAM" id="SSF56672">
    <property type="entry name" value="DNA/RNA polymerases"/>
    <property type="match status" value="1"/>
</dbReference>
<dbReference type="OrthoDB" id="6598602at2759"/>
<feature type="region of interest" description="Disordered" evidence="1">
    <location>
        <begin position="1"/>
        <end position="27"/>
    </location>
</feature>
<dbReference type="SUPFAM" id="SSF56219">
    <property type="entry name" value="DNase I-like"/>
    <property type="match status" value="1"/>
</dbReference>
<dbReference type="InterPro" id="IPR043502">
    <property type="entry name" value="DNA/RNA_pol_sf"/>
</dbReference>
<evidence type="ECO:0000313" key="3">
    <source>
        <dbReference type="EMBL" id="EFO95251.1"/>
    </source>
</evidence>
<organism evidence="4">
    <name type="scientific">Caenorhabditis remanei</name>
    <name type="common">Caenorhabditis vulgaris</name>
    <dbReference type="NCBI Taxonomy" id="31234"/>
    <lineage>
        <taxon>Eukaryota</taxon>
        <taxon>Metazoa</taxon>
        <taxon>Ecdysozoa</taxon>
        <taxon>Nematoda</taxon>
        <taxon>Chromadorea</taxon>
        <taxon>Rhabditida</taxon>
        <taxon>Rhabditina</taxon>
        <taxon>Rhabditomorpha</taxon>
        <taxon>Rhabditoidea</taxon>
        <taxon>Rhabditidae</taxon>
        <taxon>Peloderinae</taxon>
        <taxon>Caenorhabditis</taxon>
    </lineage>
</organism>
<reference evidence="3" key="1">
    <citation type="submission" date="2007-07" db="EMBL/GenBank/DDBJ databases">
        <title>PCAP assembly of the Caenorhabditis remanei genome.</title>
        <authorList>
            <consortium name="The Caenorhabditis remanei Sequencing Consortium"/>
            <person name="Wilson R.K."/>
        </authorList>
    </citation>
    <scope>NUCLEOTIDE SEQUENCE [LARGE SCALE GENOMIC DNA]</scope>
    <source>
        <strain evidence="3">PB4641</strain>
    </source>
</reference>
<feature type="domain" description="Reverse transcriptase" evidence="2">
    <location>
        <begin position="753"/>
        <end position="1001"/>
    </location>
</feature>
<dbReference type="GO" id="GO:0007508">
    <property type="term" value="P:larval heart development"/>
    <property type="evidence" value="ECO:0007669"/>
    <property type="project" value="TreeGrafter"/>
</dbReference>
<dbReference type="InterPro" id="IPR036691">
    <property type="entry name" value="Endo/exonu/phosph_ase_sf"/>
</dbReference>
<dbReference type="InParanoid" id="E3LJE4"/>
<dbReference type="OMA" id="YNTINCI"/>
<dbReference type="Gene3D" id="3.60.10.10">
    <property type="entry name" value="Endonuclease/exonuclease/phosphatase"/>
    <property type="match status" value="1"/>
</dbReference>
<dbReference type="Pfam" id="PF00078">
    <property type="entry name" value="RVT_1"/>
    <property type="match status" value="1"/>
</dbReference>
<dbReference type="eggNOG" id="KOG1075">
    <property type="taxonomic scope" value="Eukaryota"/>
</dbReference>
<dbReference type="EMBL" id="DS268409">
    <property type="protein sequence ID" value="EFO95251.1"/>
    <property type="molecule type" value="Genomic_DNA"/>
</dbReference>
<evidence type="ECO:0000313" key="4">
    <source>
        <dbReference type="Proteomes" id="UP000008281"/>
    </source>
</evidence>
<dbReference type="GO" id="GO:0003824">
    <property type="term" value="F:catalytic activity"/>
    <property type="evidence" value="ECO:0007669"/>
    <property type="project" value="InterPro"/>
</dbReference>
<evidence type="ECO:0000259" key="2">
    <source>
        <dbReference type="PROSITE" id="PS50878"/>
    </source>
</evidence>
<dbReference type="InterPro" id="IPR005135">
    <property type="entry name" value="Endo/exonuclease/phosphatase"/>
</dbReference>
<dbReference type="PANTHER" id="PTHR33395">
    <property type="entry name" value="TRANSCRIPTASE, PUTATIVE-RELATED-RELATED"/>
    <property type="match status" value="1"/>
</dbReference>
<dbReference type="Proteomes" id="UP000008281">
    <property type="component" value="Unassembled WGS sequence"/>
</dbReference>
<protein>
    <recommendedName>
        <fullName evidence="2">Reverse transcriptase domain-containing protein</fullName>
    </recommendedName>
</protein>
<dbReference type="InterPro" id="IPR000477">
    <property type="entry name" value="RT_dom"/>
</dbReference>
<dbReference type="PROSITE" id="PS50878">
    <property type="entry name" value="RT_POL"/>
    <property type="match status" value="1"/>
</dbReference>
<dbReference type="Pfam" id="PF14529">
    <property type="entry name" value="Exo_endo_phos_2"/>
    <property type="match status" value="1"/>
</dbReference>
<feature type="compositionally biased region" description="Basic and acidic residues" evidence="1">
    <location>
        <begin position="1"/>
        <end position="16"/>
    </location>
</feature>
<dbReference type="HOGENOM" id="CLU_000680_0_0_1"/>
<name>E3LJE4_CAERE</name>
<accession>E3LJE4</accession>
<dbReference type="STRING" id="31234.E3LJE4"/>
<evidence type="ECO:0000256" key="1">
    <source>
        <dbReference type="SAM" id="MobiDB-lite"/>
    </source>
</evidence>